<dbReference type="EMBL" id="CABIKO010000251">
    <property type="protein sequence ID" value="VVA32530.1"/>
    <property type="molecule type" value="Genomic_DNA"/>
</dbReference>
<protein>
    <submittedName>
        <fullName evidence="3">PREDICTED: phenolic glucoside malonyltransferase</fullName>
    </submittedName>
</protein>
<dbReference type="InParanoid" id="A0A5E4FYQ2"/>
<sequence length="467" mass="51180">MAELNSVKVVEVCKIAAPPSSSACSATSPPEALPLTVFDLLWLRFEPVQRLFFYQISSNSFDTTTLVSKLKASLSIALQQFLPLAGNLTWPQDSPKPILTYVHGDAVSLTIATAQSADHFDHISTNNLDVESKEYHPLIPQLAFSQEKAAAMALQVTIFPNRGFSIGIATHHAILDGKTSTMFMKSWAHICKHVDDDPSSLMLPDQLKPFFVRRVIRDLAGLEAVYSDEFLSMDGRSNNRSLMPSKFRAPAPDSIRGTFVFTRPKIEALRLLVKEKNQQHEYQSVQKYLSTFCITCAYTWVCLVKAEEIQGGKAYMGFTVDCRSRLDPPISSNYFGNCLVIRLVVAETKALLGEDGLTVAVKAICEAVKSLDDGVLSGAENWIKPLYSVGGDEKVLSVAGSPRFEVYETDFGWGRPNKVEVVSIEGTGAMSMSESKDGAGGVDVVLVLEKNSMQVFATLFAEGLANL</sequence>
<evidence type="ECO:0000313" key="4">
    <source>
        <dbReference type="Proteomes" id="UP000327085"/>
    </source>
</evidence>
<dbReference type="PANTHER" id="PTHR31625">
    <property type="match status" value="1"/>
</dbReference>
<evidence type="ECO:0000256" key="1">
    <source>
        <dbReference type="ARBA" id="ARBA00022679"/>
    </source>
</evidence>
<keyword evidence="2" id="KW-0012">Acyltransferase</keyword>
<dbReference type="AlphaFoldDB" id="A0A5E4FYQ2"/>
<dbReference type="GO" id="GO:0016747">
    <property type="term" value="F:acyltransferase activity, transferring groups other than amino-acyl groups"/>
    <property type="evidence" value="ECO:0007669"/>
    <property type="project" value="UniProtKB-ARBA"/>
</dbReference>
<name>A0A5E4FYQ2_PRUDU</name>
<dbReference type="InterPro" id="IPR051504">
    <property type="entry name" value="Plant_metabolite_acyltrans"/>
</dbReference>
<accession>A0A5E4FYQ2</accession>
<evidence type="ECO:0000256" key="2">
    <source>
        <dbReference type="ARBA" id="ARBA00023315"/>
    </source>
</evidence>
<dbReference type="InterPro" id="IPR023213">
    <property type="entry name" value="CAT-like_dom_sf"/>
</dbReference>
<dbReference type="Gramene" id="VVA32530">
    <property type="protein sequence ID" value="VVA32530"/>
    <property type="gene ID" value="Prudul26B011963"/>
</dbReference>
<keyword evidence="1 3" id="KW-0808">Transferase</keyword>
<organism evidence="3 4">
    <name type="scientific">Prunus dulcis</name>
    <name type="common">Almond</name>
    <name type="synonym">Amygdalus dulcis</name>
    <dbReference type="NCBI Taxonomy" id="3755"/>
    <lineage>
        <taxon>Eukaryota</taxon>
        <taxon>Viridiplantae</taxon>
        <taxon>Streptophyta</taxon>
        <taxon>Embryophyta</taxon>
        <taxon>Tracheophyta</taxon>
        <taxon>Spermatophyta</taxon>
        <taxon>Magnoliopsida</taxon>
        <taxon>eudicotyledons</taxon>
        <taxon>Gunneridae</taxon>
        <taxon>Pentapetalae</taxon>
        <taxon>rosids</taxon>
        <taxon>fabids</taxon>
        <taxon>Rosales</taxon>
        <taxon>Rosaceae</taxon>
        <taxon>Amygdaloideae</taxon>
        <taxon>Amygdaleae</taxon>
        <taxon>Prunus</taxon>
    </lineage>
</organism>
<gene>
    <name evidence="3" type="ORF">ALMOND_2B011963</name>
</gene>
<proteinExistence type="predicted"/>
<dbReference type="OMA" id="IATHHAI"/>
<dbReference type="Gene3D" id="3.30.559.10">
    <property type="entry name" value="Chloramphenicol acetyltransferase-like domain"/>
    <property type="match status" value="2"/>
</dbReference>
<evidence type="ECO:0000313" key="3">
    <source>
        <dbReference type="EMBL" id="VVA32530.1"/>
    </source>
</evidence>
<dbReference type="Pfam" id="PF02458">
    <property type="entry name" value="Transferase"/>
    <property type="match status" value="1"/>
</dbReference>
<dbReference type="Proteomes" id="UP000327085">
    <property type="component" value="Chromosome 3"/>
</dbReference>
<reference evidence="4" key="1">
    <citation type="journal article" date="2020" name="Plant J.">
        <title>Transposons played a major role in the diversification between the closely related almond and peach genomes: results from the almond genome sequence.</title>
        <authorList>
            <person name="Alioto T."/>
            <person name="Alexiou K.G."/>
            <person name="Bardil A."/>
            <person name="Barteri F."/>
            <person name="Castanera R."/>
            <person name="Cruz F."/>
            <person name="Dhingra A."/>
            <person name="Duval H."/>
            <person name="Fernandez I Marti A."/>
            <person name="Frias L."/>
            <person name="Galan B."/>
            <person name="Garcia J.L."/>
            <person name="Howad W."/>
            <person name="Gomez-Garrido J."/>
            <person name="Gut M."/>
            <person name="Julca I."/>
            <person name="Morata J."/>
            <person name="Puigdomenech P."/>
            <person name="Ribeca P."/>
            <person name="Rubio Cabetas M.J."/>
            <person name="Vlasova A."/>
            <person name="Wirthensohn M."/>
            <person name="Garcia-Mas J."/>
            <person name="Gabaldon T."/>
            <person name="Casacuberta J.M."/>
            <person name="Arus P."/>
        </authorList>
    </citation>
    <scope>NUCLEOTIDE SEQUENCE [LARGE SCALE GENOMIC DNA]</scope>
    <source>
        <strain evidence="4">cv. Texas</strain>
    </source>
</reference>
<dbReference type="FunCoup" id="A0A5E4FYQ2">
    <property type="interactions" value="277"/>
</dbReference>